<evidence type="ECO:0008006" key="5">
    <source>
        <dbReference type="Google" id="ProtNLM"/>
    </source>
</evidence>
<feature type="chain" id="PRO_5045952971" description="Outer membrane protein, YaiO family" evidence="2">
    <location>
        <begin position="22"/>
        <end position="393"/>
    </location>
</feature>
<evidence type="ECO:0000256" key="1">
    <source>
        <dbReference type="PROSITE-ProRule" id="PRU00339"/>
    </source>
</evidence>
<keyword evidence="2" id="KW-0732">Signal</keyword>
<dbReference type="SMART" id="SM00028">
    <property type="entry name" value="TPR"/>
    <property type="match status" value="1"/>
</dbReference>
<dbReference type="PROSITE" id="PS50005">
    <property type="entry name" value="TPR"/>
    <property type="match status" value="1"/>
</dbReference>
<evidence type="ECO:0000256" key="2">
    <source>
        <dbReference type="SAM" id="SignalP"/>
    </source>
</evidence>
<protein>
    <recommendedName>
        <fullName evidence="5">Outer membrane protein, YaiO family</fullName>
    </recommendedName>
</protein>
<evidence type="ECO:0000313" key="4">
    <source>
        <dbReference type="Proteomes" id="UP000765802"/>
    </source>
</evidence>
<sequence>MWKPITTTILAFFLAATAAKAQQDYSFVTVDSTTYALYEKAAWKELLIYGKDAIANNQDFIYLRLRLGYAAFMTGNYAEALRHYKKVLKEDSYNSTAHYFIYWSRINLNQPELAMAEIKYLNPGMLPRKNTNPAAITGVDLEFSYKQTTAASRQNPLYARFGLGNRFGYGVHMQQSIATYQQKISEPLLTAVTNNTNININQFEYYNRLLFNLGRGWQLKTAWHYLYTPFNNFKYNNHLVLAGLKYNGNYFDFQADAVLGTLTDTSQQQYNLQLGLYPLGNFNLYSFSTASIRQREGESAFNFRQVLGVKIIKNIWLEGHLTAGEFRNLAENDALYVYHAIDPNKSKAGITSYIFLGGTTILQLGYTHEKRQLFGTTTTFQQHSITGGLSWKF</sequence>
<name>A0ABR7M8J1_9BACT</name>
<dbReference type="InterPro" id="IPR011990">
    <property type="entry name" value="TPR-like_helical_dom_sf"/>
</dbReference>
<dbReference type="RefSeq" id="WP_187256641.1">
    <property type="nucleotide sequence ID" value="NZ_JBHULF010000014.1"/>
</dbReference>
<comment type="caution">
    <text evidence="3">The sequence shown here is derived from an EMBL/GenBank/DDBJ whole genome shotgun (WGS) entry which is preliminary data.</text>
</comment>
<dbReference type="InterPro" id="IPR019734">
    <property type="entry name" value="TPR_rpt"/>
</dbReference>
<dbReference type="Proteomes" id="UP000765802">
    <property type="component" value="Unassembled WGS sequence"/>
</dbReference>
<reference evidence="3 4" key="1">
    <citation type="submission" date="2016-07" db="EMBL/GenBank/DDBJ databases">
        <title>Genome analysis of Flavihumibacter stibioxidans YS-17.</title>
        <authorList>
            <person name="Shi K."/>
            <person name="Han Y."/>
            <person name="Wang G."/>
        </authorList>
    </citation>
    <scope>NUCLEOTIDE SEQUENCE [LARGE SCALE GENOMIC DNA]</scope>
    <source>
        <strain evidence="3 4">YS-17</strain>
    </source>
</reference>
<gene>
    <name evidence="3" type="ORF">BC349_09880</name>
</gene>
<dbReference type="EMBL" id="MBUA01000012">
    <property type="protein sequence ID" value="MBC6491341.1"/>
    <property type="molecule type" value="Genomic_DNA"/>
</dbReference>
<proteinExistence type="predicted"/>
<dbReference type="Gene3D" id="1.25.40.10">
    <property type="entry name" value="Tetratricopeptide repeat domain"/>
    <property type="match status" value="1"/>
</dbReference>
<organism evidence="3 4">
    <name type="scientific">Flavihumibacter stibioxidans</name>
    <dbReference type="NCBI Taxonomy" id="1834163"/>
    <lineage>
        <taxon>Bacteria</taxon>
        <taxon>Pseudomonadati</taxon>
        <taxon>Bacteroidota</taxon>
        <taxon>Chitinophagia</taxon>
        <taxon>Chitinophagales</taxon>
        <taxon>Chitinophagaceae</taxon>
        <taxon>Flavihumibacter</taxon>
    </lineage>
</organism>
<keyword evidence="1" id="KW-0802">TPR repeat</keyword>
<dbReference type="SUPFAM" id="SSF48452">
    <property type="entry name" value="TPR-like"/>
    <property type="match status" value="1"/>
</dbReference>
<accession>A0ABR7M8J1</accession>
<feature type="signal peptide" evidence="2">
    <location>
        <begin position="1"/>
        <end position="21"/>
    </location>
</feature>
<keyword evidence="4" id="KW-1185">Reference proteome</keyword>
<feature type="repeat" description="TPR" evidence="1">
    <location>
        <begin position="61"/>
        <end position="94"/>
    </location>
</feature>
<evidence type="ECO:0000313" key="3">
    <source>
        <dbReference type="EMBL" id="MBC6491341.1"/>
    </source>
</evidence>